<dbReference type="EMBL" id="NJGG01000001">
    <property type="protein sequence ID" value="OXL15815.1"/>
    <property type="molecule type" value="Genomic_DNA"/>
</dbReference>
<evidence type="ECO:0000313" key="1">
    <source>
        <dbReference type="EMBL" id="OXL15815.1"/>
    </source>
</evidence>
<evidence type="ECO:0000313" key="2">
    <source>
        <dbReference type="Proteomes" id="UP000215188"/>
    </source>
</evidence>
<dbReference type="Proteomes" id="UP000215188">
    <property type="component" value="Unassembled WGS sequence"/>
</dbReference>
<protein>
    <recommendedName>
        <fullName evidence="3">Lipoprotein</fullName>
    </recommendedName>
</protein>
<sequence>MQIKQIMLRNLFIILGLLLTVSACSPTLDWRTVRSDDLLYEALYPGKPSRAEKSVMFDGHKLTMTIEASKVENSLYAVGVINIPKDISQKFDANGFIKYLQTGMLSNLKNSPAPIEKTVTIKTAGQSSIDLSAKEFLIQGDGPDAKKRLLRFRIVQRQFPDGQIQIYQQSLLQTIGGEVPLEKLIQTDAHEMFFSGFKPY</sequence>
<keyword evidence="2" id="KW-1185">Reference proteome</keyword>
<gene>
    <name evidence="1" type="ORF">AOC33_01570</name>
</gene>
<name>A0A229FV02_9BURK</name>
<reference evidence="1 2" key="1">
    <citation type="submission" date="2017-06" db="EMBL/GenBank/DDBJ databases">
        <title>Reclassification of a Polynucleobacter cosmopolitanus strain isolated from tropical Lake Victoria as Polynucleobacter victoriensis comb. nov.</title>
        <authorList>
            <person name="Hahn M.W."/>
        </authorList>
    </citation>
    <scope>NUCLEOTIDE SEQUENCE [LARGE SCALE GENOMIC DNA]</scope>
    <source>
        <strain evidence="1 2">MWH-MoIso2</strain>
    </source>
</reference>
<organism evidence="1 2">
    <name type="scientific">Polynucleobacter cosmopolitanus</name>
    <dbReference type="NCBI Taxonomy" id="351345"/>
    <lineage>
        <taxon>Bacteria</taxon>
        <taxon>Pseudomonadati</taxon>
        <taxon>Pseudomonadota</taxon>
        <taxon>Betaproteobacteria</taxon>
        <taxon>Burkholderiales</taxon>
        <taxon>Burkholderiaceae</taxon>
        <taxon>Polynucleobacter</taxon>
    </lineage>
</organism>
<dbReference type="AlphaFoldDB" id="A0A229FV02"/>
<comment type="caution">
    <text evidence="1">The sequence shown here is derived from an EMBL/GenBank/DDBJ whole genome shotgun (WGS) entry which is preliminary data.</text>
</comment>
<proteinExistence type="predicted"/>
<accession>A0A229FV02</accession>
<evidence type="ECO:0008006" key="3">
    <source>
        <dbReference type="Google" id="ProtNLM"/>
    </source>
</evidence>
<dbReference type="PROSITE" id="PS51257">
    <property type="entry name" value="PROKAR_LIPOPROTEIN"/>
    <property type="match status" value="1"/>
</dbReference>